<comment type="caution">
    <text evidence="3">The sequence shown here is derived from an EMBL/GenBank/DDBJ whole genome shotgun (WGS) entry which is preliminary data.</text>
</comment>
<keyword evidence="4" id="KW-1185">Reference proteome</keyword>
<dbReference type="SUPFAM" id="SSF53756">
    <property type="entry name" value="UDP-Glycosyltransferase/glycogen phosphorylase"/>
    <property type="match status" value="1"/>
</dbReference>
<dbReference type="InterPro" id="IPR001296">
    <property type="entry name" value="Glyco_trans_1"/>
</dbReference>
<dbReference type="Gene3D" id="3.40.50.2000">
    <property type="entry name" value="Glycogen Phosphorylase B"/>
    <property type="match status" value="2"/>
</dbReference>
<evidence type="ECO:0000259" key="1">
    <source>
        <dbReference type="Pfam" id="PF00534"/>
    </source>
</evidence>
<protein>
    <submittedName>
        <fullName evidence="3">Glycosyltransferase</fullName>
    </submittedName>
</protein>
<evidence type="ECO:0000313" key="4">
    <source>
        <dbReference type="Proteomes" id="UP000630805"/>
    </source>
</evidence>
<name>A0ABX2PT44_9RHOB</name>
<dbReference type="Pfam" id="PF13439">
    <property type="entry name" value="Glyco_transf_4"/>
    <property type="match status" value="1"/>
</dbReference>
<dbReference type="PANTHER" id="PTHR45947:SF3">
    <property type="entry name" value="SULFOQUINOVOSYL TRANSFERASE SQD2"/>
    <property type="match status" value="1"/>
</dbReference>
<gene>
    <name evidence="3" type="ORF">HW561_16210</name>
</gene>
<organism evidence="3 4">
    <name type="scientific">Ruegeria haliotis</name>
    <dbReference type="NCBI Taxonomy" id="2747601"/>
    <lineage>
        <taxon>Bacteria</taxon>
        <taxon>Pseudomonadati</taxon>
        <taxon>Pseudomonadota</taxon>
        <taxon>Alphaproteobacteria</taxon>
        <taxon>Rhodobacterales</taxon>
        <taxon>Roseobacteraceae</taxon>
        <taxon>Ruegeria</taxon>
    </lineage>
</organism>
<dbReference type="InterPro" id="IPR050194">
    <property type="entry name" value="Glycosyltransferase_grp1"/>
</dbReference>
<dbReference type="PANTHER" id="PTHR45947">
    <property type="entry name" value="SULFOQUINOVOSYL TRANSFERASE SQD2"/>
    <property type="match status" value="1"/>
</dbReference>
<dbReference type="Pfam" id="PF00534">
    <property type="entry name" value="Glycos_transf_1"/>
    <property type="match status" value="1"/>
</dbReference>
<evidence type="ECO:0000313" key="3">
    <source>
        <dbReference type="EMBL" id="NVO57339.1"/>
    </source>
</evidence>
<dbReference type="InterPro" id="IPR028098">
    <property type="entry name" value="Glyco_trans_4-like_N"/>
</dbReference>
<proteinExistence type="predicted"/>
<accession>A0ABX2PT44</accession>
<feature type="domain" description="Glycosyltransferase subfamily 4-like N-terminal" evidence="2">
    <location>
        <begin position="17"/>
        <end position="171"/>
    </location>
</feature>
<dbReference type="Proteomes" id="UP000630805">
    <property type="component" value="Unassembled WGS sequence"/>
</dbReference>
<evidence type="ECO:0000259" key="2">
    <source>
        <dbReference type="Pfam" id="PF13439"/>
    </source>
</evidence>
<sequence>MRILFAGGNGWLPEASGGTQNSTDHLIRQSIAQGHDCAVYCGFSGRGMFGFRMRAQRKVTGRPFSVDRSQGYETMRTWEPIDPVRIAAAVKRFRPDIVVIQTRHSAQLGLEFSKLGLPVVLYLRNVEFAENEGDVSAIPGANFIANSDFTAGAYRDAYGIDCTVITPTINFEEYRCETTKEYATLINIHPKKGYEVVREMARACPDIPFLMVEAWTLWDELLKQIMAEIDALPNVTFMSRTSDMSKVYGCTRVLLAPSQWEEAWGRVASEAHCSGIPVIGSNRGGLSQAIGPGGVVLSHDAPIDEWVAALRTLWSDEAAYTDLSQKALDYARRPELDFHRQHAAFLAVLDRAVSQHNARRSA</sequence>
<reference evidence="3 4" key="1">
    <citation type="submission" date="2020-06" db="EMBL/GenBank/DDBJ databases">
        <authorList>
            <person name="Cao W.R."/>
        </authorList>
    </citation>
    <scope>NUCLEOTIDE SEQUENCE [LARGE SCALE GENOMIC DNA]</scope>
    <source>
        <strain evidence="3 4">B1Z28</strain>
    </source>
</reference>
<dbReference type="RefSeq" id="WP_176866393.1">
    <property type="nucleotide sequence ID" value="NZ_JABXWT010000011.1"/>
</dbReference>
<dbReference type="EMBL" id="JABXWT010000011">
    <property type="protein sequence ID" value="NVO57339.1"/>
    <property type="molecule type" value="Genomic_DNA"/>
</dbReference>
<feature type="domain" description="Glycosyl transferase family 1" evidence="1">
    <location>
        <begin position="187"/>
        <end position="327"/>
    </location>
</feature>